<organism evidence="2 3">
    <name type="scientific">Paraconiothyrium brasiliense</name>
    <dbReference type="NCBI Taxonomy" id="300254"/>
    <lineage>
        <taxon>Eukaryota</taxon>
        <taxon>Fungi</taxon>
        <taxon>Dikarya</taxon>
        <taxon>Ascomycota</taxon>
        <taxon>Pezizomycotina</taxon>
        <taxon>Dothideomycetes</taxon>
        <taxon>Pleosporomycetidae</taxon>
        <taxon>Pleosporales</taxon>
        <taxon>Massarineae</taxon>
        <taxon>Didymosphaeriaceae</taxon>
        <taxon>Paraconiothyrium</taxon>
    </lineage>
</organism>
<evidence type="ECO:0000313" key="2">
    <source>
        <dbReference type="EMBL" id="KAL1600761.1"/>
    </source>
</evidence>
<feature type="domain" description="Heterokaryon incompatibility" evidence="1">
    <location>
        <begin position="44"/>
        <end position="177"/>
    </location>
</feature>
<dbReference type="Proteomes" id="UP001521785">
    <property type="component" value="Unassembled WGS sequence"/>
</dbReference>
<keyword evidence="3" id="KW-1185">Reference proteome</keyword>
<dbReference type="InterPro" id="IPR052895">
    <property type="entry name" value="HetReg/Transcr_Mod"/>
</dbReference>
<sequence>MEVYKYRQLEDTDYIRIIVFSRTTADDEVCFTLEHVSLAETGDFDALSYCWGIGTRDQEVVSDGAILKVTANLLSALRHLPRSKEVQRLWADAICINQEDHNEKSRQIPLMGKIYKTARQTIVWLGDGCGESEAAMQHVNNFEMSREKNNLTKKEDWELITPILENEWFRRLWVVQEVVLAKQVVIAIGEDFASLEQFWQLGDTLLILAVDQGWKFSSAVMSGIVNSSAIRILRTHYQKGQDMPILYLMSRTDLFLVTERKDHLYALYGLVENVDFPVNYSHDYDHVEMFIDFTIWTFAKYGNLDILSIARGITSDCRCAGPSWAPCSDTTRPGRLLVDVPHFEASGTGPEVEVRDKKELCVVGAFVDTIDVVNRNYRRSYDVNTLRQSALELASFAGCQDLSGDRYRKLCAASTFELSKTNSTATDDDVNEVDNLFKGEPTVDLEHLKVMTHWQTTRRPCVTTGDRFAWAPGSQQRFDGIQAQRGDRICILQGGRVPYLLRRITDGTYVLVGECWVQGLMHGEALELPDYKTEKIVLV</sequence>
<dbReference type="Pfam" id="PF26639">
    <property type="entry name" value="Het-6_barrel"/>
    <property type="match status" value="1"/>
</dbReference>
<comment type="caution">
    <text evidence="2">The sequence shown here is derived from an EMBL/GenBank/DDBJ whole genome shotgun (WGS) entry which is preliminary data.</text>
</comment>
<evidence type="ECO:0000259" key="1">
    <source>
        <dbReference type="Pfam" id="PF06985"/>
    </source>
</evidence>
<name>A0ABR3R8J7_9PLEO</name>
<gene>
    <name evidence="2" type="ORF">SLS60_007149</name>
</gene>
<dbReference type="PANTHER" id="PTHR24148:SF64">
    <property type="entry name" value="HETEROKARYON INCOMPATIBILITY DOMAIN-CONTAINING PROTEIN"/>
    <property type="match status" value="1"/>
</dbReference>
<dbReference type="EMBL" id="JAKJXO020000009">
    <property type="protein sequence ID" value="KAL1600761.1"/>
    <property type="molecule type" value="Genomic_DNA"/>
</dbReference>
<reference evidence="2 3" key="1">
    <citation type="submission" date="2024-02" db="EMBL/GenBank/DDBJ databases">
        <title>De novo assembly and annotation of 12 fungi associated with fruit tree decline syndrome in Ontario, Canada.</title>
        <authorList>
            <person name="Sulman M."/>
            <person name="Ellouze W."/>
            <person name="Ilyukhin E."/>
        </authorList>
    </citation>
    <scope>NUCLEOTIDE SEQUENCE [LARGE SCALE GENOMIC DNA]</scope>
    <source>
        <strain evidence="2 3">M42-189</strain>
    </source>
</reference>
<protein>
    <recommendedName>
        <fullName evidence="1">Heterokaryon incompatibility domain-containing protein</fullName>
    </recommendedName>
</protein>
<accession>A0ABR3R8J7</accession>
<dbReference type="PANTHER" id="PTHR24148">
    <property type="entry name" value="ANKYRIN REPEAT DOMAIN-CONTAINING PROTEIN 39 HOMOLOG-RELATED"/>
    <property type="match status" value="1"/>
</dbReference>
<proteinExistence type="predicted"/>
<dbReference type="InterPro" id="IPR010730">
    <property type="entry name" value="HET"/>
</dbReference>
<evidence type="ECO:0000313" key="3">
    <source>
        <dbReference type="Proteomes" id="UP001521785"/>
    </source>
</evidence>
<dbReference type="Pfam" id="PF06985">
    <property type="entry name" value="HET"/>
    <property type="match status" value="1"/>
</dbReference>